<evidence type="ECO:0000313" key="8">
    <source>
        <dbReference type="EMBL" id="MBY0755515.1"/>
    </source>
</evidence>
<dbReference type="InterPro" id="IPR013551">
    <property type="entry name" value="YicC-like_C"/>
</dbReference>
<dbReference type="NCBIfam" id="TIGR00255">
    <property type="entry name" value="YicC/YloC family endoribonuclease"/>
    <property type="match status" value="1"/>
</dbReference>
<accession>A0ABS7KXH1</accession>
<evidence type="ECO:0000256" key="2">
    <source>
        <dbReference type="ARBA" id="ARBA00022722"/>
    </source>
</evidence>
<evidence type="ECO:0000259" key="7">
    <source>
        <dbReference type="Pfam" id="PF08340"/>
    </source>
</evidence>
<name>A0ABS7KXH1_CLOSR</name>
<reference evidence="8 9" key="1">
    <citation type="journal article" date="2021" name="Cell Host Microbe">
        <title>in vivo commensal control of Clostridioides difficile virulence.</title>
        <authorList>
            <person name="Girinathan B.P."/>
            <person name="Dibenedetto N."/>
            <person name="Worley J.N."/>
            <person name="Peltier J."/>
            <person name="Arrieta-Ortiz M.L."/>
            <person name="Rupa Christinal Immanuel S."/>
            <person name="Lavin R."/>
            <person name="Delaney M.L."/>
            <person name="Cummins C."/>
            <person name="Hoffmann M."/>
            <person name="Luo Y."/>
            <person name="Gonzalez-Escalona N."/>
            <person name="Allard M."/>
            <person name="Onderdonk A.B."/>
            <person name="Gerber G.K."/>
            <person name="Sonenshein A.L."/>
            <person name="Baliga N."/>
            <person name="Dupuy B."/>
            <person name="Bry L."/>
        </authorList>
    </citation>
    <scope>NUCLEOTIDE SEQUENCE [LARGE SCALE GENOMIC DNA]</scope>
    <source>
        <strain evidence="8 9">DSM 599</strain>
    </source>
</reference>
<dbReference type="EMBL" id="JAIKTU010000006">
    <property type="protein sequence ID" value="MBY0755515.1"/>
    <property type="molecule type" value="Genomic_DNA"/>
</dbReference>
<dbReference type="Pfam" id="PF03755">
    <property type="entry name" value="YicC-like_N"/>
    <property type="match status" value="1"/>
</dbReference>
<dbReference type="Proteomes" id="UP001299068">
    <property type="component" value="Unassembled WGS sequence"/>
</dbReference>
<comment type="caution">
    <text evidence="8">The sequence shown here is derived from an EMBL/GenBank/DDBJ whole genome shotgun (WGS) entry which is preliminary data.</text>
</comment>
<evidence type="ECO:0000256" key="4">
    <source>
        <dbReference type="ARBA" id="ARBA00022801"/>
    </source>
</evidence>
<keyword evidence="4" id="KW-0378">Hydrolase</keyword>
<dbReference type="RefSeq" id="WP_221860874.1">
    <property type="nucleotide sequence ID" value="NZ_JAIKTU010000006.1"/>
</dbReference>
<comment type="similarity">
    <text evidence="5">Belongs to the YicC/YloC family.</text>
</comment>
<dbReference type="PANTHER" id="PTHR30636">
    <property type="entry name" value="UPF0701 PROTEIN YICC"/>
    <property type="match status" value="1"/>
</dbReference>
<feature type="domain" description="Endoribonuclease YicC-like C-terminal" evidence="7">
    <location>
        <begin position="174"/>
        <end position="293"/>
    </location>
</feature>
<sequence length="293" mass="33917">MVKSMTSFGRASSEEGKERLFSIEMKSVNHRYLDMNIRMPKSIFPLEERLRKLISSKLNRGKVDVYINLKNFSKGESIAEVNETLARSYFECLARISEELNIPNDATATKIARFPDVISVTEKEENIEEIFEEIKVLMETSLENMVEMREREGEKLKEDILEKLNVIENLVLDIEKIADLIPMQYKGKLEDRIKDLTTGIEIDENRVAVEIAIFADKATVDEEIIRLRSHISQMRSTLDICEPIGRKLDFIVQEMNREANTIASKSNDMKMTNIVIDIKNLIEKIREQVQNIE</sequence>
<keyword evidence="3" id="KW-0255">Endonuclease</keyword>
<comment type="cofactor">
    <cofactor evidence="1">
        <name>a divalent metal cation</name>
        <dbReference type="ChEBI" id="CHEBI:60240"/>
    </cofactor>
</comment>
<keyword evidence="2" id="KW-0540">Nuclease</keyword>
<evidence type="ECO:0000259" key="6">
    <source>
        <dbReference type="Pfam" id="PF03755"/>
    </source>
</evidence>
<dbReference type="Pfam" id="PF08340">
    <property type="entry name" value="YicC-like_C"/>
    <property type="match status" value="1"/>
</dbReference>
<feature type="domain" description="Endoribonuclease YicC-like N-terminal" evidence="6">
    <location>
        <begin position="2"/>
        <end position="157"/>
    </location>
</feature>
<evidence type="ECO:0000256" key="5">
    <source>
        <dbReference type="ARBA" id="ARBA00035648"/>
    </source>
</evidence>
<evidence type="ECO:0000256" key="1">
    <source>
        <dbReference type="ARBA" id="ARBA00001968"/>
    </source>
</evidence>
<organism evidence="8 9">
    <name type="scientific">Clostridium sardiniense</name>
    <name type="common">Clostridium absonum</name>
    <dbReference type="NCBI Taxonomy" id="29369"/>
    <lineage>
        <taxon>Bacteria</taxon>
        <taxon>Bacillati</taxon>
        <taxon>Bacillota</taxon>
        <taxon>Clostridia</taxon>
        <taxon>Eubacteriales</taxon>
        <taxon>Clostridiaceae</taxon>
        <taxon>Clostridium</taxon>
    </lineage>
</organism>
<dbReference type="PANTHER" id="PTHR30636:SF3">
    <property type="entry name" value="UPF0701 PROTEIN YICC"/>
    <property type="match status" value="1"/>
</dbReference>
<protein>
    <submittedName>
        <fullName evidence="8">YicC family protein</fullName>
    </submittedName>
</protein>
<evidence type="ECO:0000313" key="9">
    <source>
        <dbReference type="Proteomes" id="UP001299068"/>
    </source>
</evidence>
<dbReference type="InterPro" id="IPR005229">
    <property type="entry name" value="YicC/YloC-like"/>
</dbReference>
<evidence type="ECO:0000256" key="3">
    <source>
        <dbReference type="ARBA" id="ARBA00022759"/>
    </source>
</evidence>
<dbReference type="InterPro" id="IPR013527">
    <property type="entry name" value="YicC-like_N"/>
</dbReference>
<keyword evidence="9" id="KW-1185">Reference proteome</keyword>
<gene>
    <name evidence="8" type="ORF">K5V21_08595</name>
</gene>
<proteinExistence type="inferred from homology"/>